<evidence type="ECO:0000313" key="6">
    <source>
        <dbReference type="EMBL" id="KIH51663.1"/>
    </source>
</evidence>
<sequence>MFLSVLLALALTLAANAHTVTIVGKFYCEFNYRLPVFIELMEQDPFKDDRLQWMQLMVMEKFEIKGTEDEYRFITPYLRVFHKCRG</sequence>
<dbReference type="InterPro" id="IPR001534">
    <property type="entry name" value="Transthyretin-like"/>
</dbReference>
<evidence type="ECO:0000313" key="7">
    <source>
        <dbReference type="Proteomes" id="UP000054047"/>
    </source>
</evidence>
<proteinExistence type="inferred from homology"/>
<protein>
    <recommendedName>
        <fullName evidence="8">Transthyretin-like family protein</fullName>
    </recommendedName>
</protein>
<dbReference type="PANTHER" id="PTHR21700">
    <property type="entry name" value="TRANSTHYRETIN-LIKE FAMILY PROTEIN-RELATED"/>
    <property type="match status" value="1"/>
</dbReference>
<dbReference type="Pfam" id="PF01060">
    <property type="entry name" value="TTR-52"/>
    <property type="match status" value="1"/>
</dbReference>
<feature type="chain" id="PRO_5002146545" description="Transthyretin-like family protein" evidence="5">
    <location>
        <begin position="18"/>
        <end position="86"/>
    </location>
</feature>
<dbReference type="AlphaFoldDB" id="A0A0C2C5V6"/>
<dbReference type="GO" id="GO:0005576">
    <property type="term" value="C:extracellular region"/>
    <property type="evidence" value="ECO:0007669"/>
    <property type="project" value="UniProtKB-SubCell"/>
</dbReference>
<reference evidence="6 7" key="1">
    <citation type="submission" date="2013-12" db="EMBL/GenBank/DDBJ databases">
        <title>Draft genome of the parsitic nematode Ancylostoma duodenale.</title>
        <authorList>
            <person name="Mitreva M."/>
        </authorList>
    </citation>
    <scope>NUCLEOTIDE SEQUENCE [LARGE SCALE GENOMIC DNA]</scope>
    <source>
        <strain evidence="6 7">Zhejiang</strain>
    </source>
</reference>
<evidence type="ECO:0000256" key="4">
    <source>
        <dbReference type="ARBA" id="ARBA00022729"/>
    </source>
</evidence>
<dbReference type="OrthoDB" id="5833238at2759"/>
<keyword evidence="4 5" id="KW-0732">Signal</keyword>
<dbReference type="Gene3D" id="2.60.40.3330">
    <property type="match status" value="1"/>
</dbReference>
<dbReference type="EMBL" id="KN745855">
    <property type="protein sequence ID" value="KIH51663.1"/>
    <property type="molecule type" value="Genomic_DNA"/>
</dbReference>
<comment type="similarity">
    <text evidence="2">Belongs to the nematode transthyretin-like family.</text>
</comment>
<comment type="subcellular location">
    <subcellularLocation>
        <location evidence="1">Secreted</location>
    </subcellularLocation>
</comment>
<evidence type="ECO:0000256" key="1">
    <source>
        <dbReference type="ARBA" id="ARBA00004613"/>
    </source>
</evidence>
<dbReference type="GO" id="GO:0009986">
    <property type="term" value="C:cell surface"/>
    <property type="evidence" value="ECO:0007669"/>
    <property type="project" value="InterPro"/>
</dbReference>
<gene>
    <name evidence="6" type="ORF">ANCDUO_18247</name>
</gene>
<keyword evidence="3" id="KW-0964">Secreted</keyword>
<keyword evidence="7" id="KW-1185">Reference proteome</keyword>
<evidence type="ECO:0000256" key="3">
    <source>
        <dbReference type="ARBA" id="ARBA00022525"/>
    </source>
</evidence>
<dbReference type="Proteomes" id="UP000054047">
    <property type="component" value="Unassembled WGS sequence"/>
</dbReference>
<evidence type="ECO:0008006" key="8">
    <source>
        <dbReference type="Google" id="ProtNLM"/>
    </source>
</evidence>
<dbReference type="InterPro" id="IPR038479">
    <property type="entry name" value="Transthyretin-like_sf"/>
</dbReference>
<feature type="non-terminal residue" evidence="6">
    <location>
        <position position="86"/>
    </location>
</feature>
<accession>A0A0C2C5V6</accession>
<feature type="signal peptide" evidence="5">
    <location>
        <begin position="1"/>
        <end position="17"/>
    </location>
</feature>
<dbReference type="PANTHER" id="PTHR21700:SF30">
    <property type="entry name" value="TRANSTHYRETIN-LIKE FAMILY PROTEIN"/>
    <property type="match status" value="1"/>
</dbReference>
<name>A0A0C2C5V6_9BILA</name>
<evidence type="ECO:0000256" key="2">
    <source>
        <dbReference type="ARBA" id="ARBA00010112"/>
    </source>
</evidence>
<evidence type="ECO:0000256" key="5">
    <source>
        <dbReference type="SAM" id="SignalP"/>
    </source>
</evidence>
<organism evidence="6 7">
    <name type="scientific">Ancylostoma duodenale</name>
    <dbReference type="NCBI Taxonomy" id="51022"/>
    <lineage>
        <taxon>Eukaryota</taxon>
        <taxon>Metazoa</taxon>
        <taxon>Ecdysozoa</taxon>
        <taxon>Nematoda</taxon>
        <taxon>Chromadorea</taxon>
        <taxon>Rhabditida</taxon>
        <taxon>Rhabditina</taxon>
        <taxon>Rhabditomorpha</taxon>
        <taxon>Strongyloidea</taxon>
        <taxon>Ancylostomatidae</taxon>
        <taxon>Ancylostomatinae</taxon>
        <taxon>Ancylostoma</taxon>
    </lineage>
</organism>